<sequence length="280" mass="31582">SGRFYFRMSVTVDYTEQKDSPEESISLDGVQVVRTLQCAREDRILLTKQLLGYVSRGIIYPPDVYIPDGNVDLAYVYAKHVSIRNIGKYEKAELTVTYQTLDYDTEGPGEGGGTTYVSESFEAASEFATYDTDKLFWGTGKTDPLEPAAAISQVVRMVDWVYTIHHMLTFPAWIFDYVGKVNLYNVRSFAYGYTFPAETLLCGNPTANRSLTSDGLTAWTVTFRFSYKNNGPIGSAYGWNHFPRPSVTDSVGNITFARVYDENDRILYAYPRVNFSGLIM</sequence>
<gene>
    <name evidence="1" type="ORF">LCGC14_2691800</name>
</gene>
<organism evidence="1">
    <name type="scientific">marine sediment metagenome</name>
    <dbReference type="NCBI Taxonomy" id="412755"/>
    <lineage>
        <taxon>unclassified sequences</taxon>
        <taxon>metagenomes</taxon>
        <taxon>ecological metagenomes</taxon>
    </lineage>
</organism>
<name>A0A0F8ZIB6_9ZZZZ</name>
<feature type="non-terminal residue" evidence="1">
    <location>
        <position position="1"/>
    </location>
</feature>
<proteinExistence type="predicted"/>
<dbReference type="EMBL" id="LAZR01047726">
    <property type="protein sequence ID" value="KKK93547.1"/>
    <property type="molecule type" value="Genomic_DNA"/>
</dbReference>
<protein>
    <submittedName>
        <fullName evidence="1">Uncharacterized protein</fullName>
    </submittedName>
</protein>
<evidence type="ECO:0000313" key="1">
    <source>
        <dbReference type="EMBL" id="KKK93547.1"/>
    </source>
</evidence>
<comment type="caution">
    <text evidence="1">The sequence shown here is derived from an EMBL/GenBank/DDBJ whole genome shotgun (WGS) entry which is preliminary data.</text>
</comment>
<accession>A0A0F8ZIB6</accession>
<reference evidence="1" key="1">
    <citation type="journal article" date="2015" name="Nature">
        <title>Complex archaea that bridge the gap between prokaryotes and eukaryotes.</title>
        <authorList>
            <person name="Spang A."/>
            <person name="Saw J.H."/>
            <person name="Jorgensen S.L."/>
            <person name="Zaremba-Niedzwiedzka K."/>
            <person name="Martijn J."/>
            <person name="Lind A.E."/>
            <person name="van Eijk R."/>
            <person name="Schleper C."/>
            <person name="Guy L."/>
            <person name="Ettema T.J."/>
        </authorList>
    </citation>
    <scope>NUCLEOTIDE SEQUENCE</scope>
</reference>
<dbReference type="AlphaFoldDB" id="A0A0F8ZIB6"/>